<organism evidence="1 2">
    <name type="scientific">Ixodes persulcatus</name>
    <name type="common">Taiga tick</name>
    <dbReference type="NCBI Taxonomy" id="34615"/>
    <lineage>
        <taxon>Eukaryota</taxon>
        <taxon>Metazoa</taxon>
        <taxon>Ecdysozoa</taxon>
        <taxon>Arthropoda</taxon>
        <taxon>Chelicerata</taxon>
        <taxon>Arachnida</taxon>
        <taxon>Acari</taxon>
        <taxon>Parasitiformes</taxon>
        <taxon>Ixodida</taxon>
        <taxon>Ixodoidea</taxon>
        <taxon>Ixodidae</taxon>
        <taxon>Ixodinae</taxon>
        <taxon>Ixodes</taxon>
    </lineage>
</organism>
<name>A0AC60NU60_IXOPE</name>
<protein>
    <submittedName>
        <fullName evidence="1">Uncharacterized protein</fullName>
    </submittedName>
</protein>
<sequence length="91" mass="10287">MAADTSFTEFVDFVLRTNKLQHHSEDESLPVSRRRFRKRLNATEVLNACEVLARYCFAKATVASVLMSLSLEECEDRQSWSAGPSSDTDVD</sequence>
<accession>A0AC60NU60</accession>
<gene>
    <name evidence="1" type="ORF">HPB47_012248</name>
</gene>
<proteinExistence type="predicted"/>
<comment type="caution">
    <text evidence="1">The sequence shown here is derived from an EMBL/GenBank/DDBJ whole genome shotgun (WGS) entry which is preliminary data.</text>
</comment>
<dbReference type="EMBL" id="JABSTQ010011503">
    <property type="protein sequence ID" value="KAG0410642.1"/>
    <property type="molecule type" value="Genomic_DNA"/>
</dbReference>
<evidence type="ECO:0000313" key="2">
    <source>
        <dbReference type="Proteomes" id="UP000805193"/>
    </source>
</evidence>
<evidence type="ECO:0000313" key="1">
    <source>
        <dbReference type="EMBL" id="KAG0410642.1"/>
    </source>
</evidence>
<dbReference type="Proteomes" id="UP000805193">
    <property type="component" value="Unassembled WGS sequence"/>
</dbReference>
<reference evidence="1 2" key="1">
    <citation type="journal article" date="2020" name="Cell">
        <title>Large-Scale Comparative Analyses of Tick Genomes Elucidate Their Genetic Diversity and Vector Capacities.</title>
        <authorList>
            <consortium name="Tick Genome and Microbiome Consortium (TIGMIC)"/>
            <person name="Jia N."/>
            <person name="Wang J."/>
            <person name="Shi W."/>
            <person name="Du L."/>
            <person name="Sun Y."/>
            <person name="Zhan W."/>
            <person name="Jiang J.F."/>
            <person name="Wang Q."/>
            <person name="Zhang B."/>
            <person name="Ji P."/>
            <person name="Bell-Sakyi L."/>
            <person name="Cui X.M."/>
            <person name="Yuan T.T."/>
            <person name="Jiang B.G."/>
            <person name="Yang W.F."/>
            <person name="Lam T.T."/>
            <person name="Chang Q.C."/>
            <person name="Ding S.J."/>
            <person name="Wang X.J."/>
            <person name="Zhu J.G."/>
            <person name="Ruan X.D."/>
            <person name="Zhao L."/>
            <person name="Wei J.T."/>
            <person name="Ye R.Z."/>
            <person name="Que T.C."/>
            <person name="Du C.H."/>
            <person name="Zhou Y.H."/>
            <person name="Cheng J.X."/>
            <person name="Dai P.F."/>
            <person name="Guo W.B."/>
            <person name="Han X.H."/>
            <person name="Huang E.J."/>
            <person name="Li L.F."/>
            <person name="Wei W."/>
            <person name="Gao Y.C."/>
            <person name="Liu J.Z."/>
            <person name="Shao H.Z."/>
            <person name="Wang X."/>
            <person name="Wang C.C."/>
            <person name="Yang T.C."/>
            <person name="Huo Q.B."/>
            <person name="Li W."/>
            <person name="Chen H.Y."/>
            <person name="Chen S.E."/>
            <person name="Zhou L.G."/>
            <person name="Ni X.B."/>
            <person name="Tian J.H."/>
            <person name="Sheng Y."/>
            <person name="Liu T."/>
            <person name="Pan Y.S."/>
            <person name="Xia L.Y."/>
            <person name="Li J."/>
            <person name="Zhao F."/>
            <person name="Cao W.C."/>
        </authorList>
    </citation>
    <scope>NUCLEOTIDE SEQUENCE [LARGE SCALE GENOMIC DNA]</scope>
    <source>
        <strain evidence="1">Iper-2018</strain>
    </source>
</reference>
<keyword evidence="2" id="KW-1185">Reference proteome</keyword>